<comment type="caution">
    <text evidence="13">The sequence shown here is derived from an EMBL/GenBank/DDBJ whole genome shotgun (WGS) entry which is preliminary data.</text>
</comment>
<dbReference type="GO" id="GO:0016787">
    <property type="term" value="F:hydrolase activity"/>
    <property type="evidence" value="ECO:0007669"/>
    <property type="project" value="UniProtKB-KW"/>
</dbReference>
<keyword evidence="4" id="KW-0378">Hydrolase</keyword>
<keyword evidence="7" id="KW-0539">Nucleus</keyword>
<dbReference type="InterPro" id="IPR001650">
    <property type="entry name" value="Helicase_C-like"/>
</dbReference>
<evidence type="ECO:0000259" key="12">
    <source>
        <dbReference type="PROSITE" id="PS51194"/>
    </source>
</evidence>
<feature type="compositionally biased region" description="Basic residues" evidence="10">
    <location>
        <begin position="782"/>
        <end position="791"/>
    </location>
</feature>
<evidence type="ECO:0000256" key="8">
    <source>
        <dbReference type="ARBA" id="ARBA00047995"/>
    </source>
</evidence>
<comment type="subunit">
    <text evidence="9">Interacts with the MHF histone-fold complex to form the FANCM-MHF complex.</text>
</comment>
<dbReference type="EMBL" id="JANAWD010000229">
    <property type="protein sequence ID" value="KAJ3483405.1"/>
    <property type="molecule type" value="Genomic_DNA"/>
</dbReference>
<dbReference type="CDD" id="cd12091">
    <property type="entry name" value="FANCM_ID"/>
    <property type="match status" value="1"/>
</dbReference>
<dbReference type="InterPro" id="IPR039686">
    <property type="entry name" value="FANCM/Mph1-like_ID"/>
</dbReference>
<dbReference type="PANTHER" id="PTHR14025">
    <property type="entry name" value="FANCONI ANEMIA GROUP M FANCM FAMILY MEMBER"/>
    <property type="match status" value="1"/>
</dbReference>
<evidence type="ECO:0000313" key="14">
    <source>
        <dbReference type="Proteomes" id="UP001212997"/>
    </source>
</evidence>
<dbReference type="PROSITE" id="PS51192">
    <property type="entry name" value="HELICASE_ATP_BIND_1"/>
    <property type="match status" value="1"/>
</dbReference>
<evidence type="ECO:0000256" key="1">
    <source>
        <dbReference type="ARBA" id="ARBA00004123"/>
    </source>
</evidence>
<dbReference type="InterPro" id="IPR014001">
    <property type="entry name" value="Helicase_ATP-bd"/>
</dbReference>
<gene>
    <name evidence="13" type="ORF">NLI96_g6332</name>
</gene>
<dbReference type="InterPro" id="IPR044749">
    <property type="entry name" value="FANCM_DEXDc"/>
</dbReference>
<evidence type="ECO:0000313" key="13">
    <source>
        <dbReference type="EMBL" id="KAJ3483405.1"/>
    </source>
</evidence>
<evidence type="ECO:0000256" key="4">
    <source>
        <dbReference type="ARBA" id="ARBA00022801"/>
    </source>
</evidence>
<dbReference type="AlphaFoldDB" id="A0AAD5V1T2"/>
<dbReference type="FunFam" id="3.40.50.300:FF:000861">
    <property type="entry name" value="Fanconi anemia, complementation group M"/>
    <property type="match status" value="1"/>
</dbReference>
<dbReference type="GO" id="GO:0043138">
    <property type="term" value="F:3'-5' DNA helicase activity"/>
    <property type="evidence" value="ECO:0007669"/>
    <property type="project" value="InterPro"/>
</dbReference>
<dbReference type="GO" id="GO:0036297">
    <property type="term" value="P:interstrand cross-link repair"/>
    <property type="evidence" value="ECO:0007669"/>
    <property type="project" value="TreeGrafter"/>
</dbReference>
<feature type="compositionally biased region" description="Acidic residues" evidence="10">
    <location>
        <begin position="975"/>
        <end position="985"/>
    </location>
</feature>
<dbReference type="PANTHER" id="PTHR14025:SF20">
    <property type="entry name" value="FANCONI ANEMIA GROUP M PROTEIN"/>
    <property type="match status" value="1"/>
</dbReference>
<comment type="catalytic activity">
    <reaction evidence="8 9">
        <text>ATP + H2O = ADP + phosphate + H(+)</text>
        <dbReference type="Rhea" id="RHEA:13065"/>
        <dbReference type="ChEBI" id="CHEBI:15377"/>
        <dbReference type="ChEBI" id="CHEBI:15378"/>
        <dbReference type="ChEBI" id="CHEBI:30616"/>
        <dbReference type="ChEBI" id="CHEBI:43474"/>
        <dbReference type="ChEBI" id="CHEBI:456216"/>
        <dbReference type="EC" id="3.6.4.12"/>
    </reaction>
</comment>
<protein>
    <recommendedName>
        <fullName evidence="9">ATP-dependent DNA helicase</fullName>
        <ecNumber evidence="9">3.6.4.12</ecNumber>
    </recommendedName>
</protein>
<dbReference type="GO" id="GO:0000400">
    <property type="term" value="F:four-way junction DNA binding"/>
    <property type="evidence" value="ECO:0007669"/>
    <property type="project" value="TreeGrafter"/>
</dbReference>
<dbReference type="Gene3D" id="3.40.50.300">
    <property type="entry name" value="P-loop containing nucleotide triphosphate hydrolases"/>
    <property type="match status" value="2"/>
</dbReference>
<evidence type="ECO:0000256" key="7">
    <source>
        <dbReference type="ARBA" id="ARBA00023242"/>
    </source>
</evidence>
<evidence type="ECO:0000256" key="9">
    <source>
        <dbReference type="RuleBase" id="RU367027"/>
    </source>
</evidence>
<dbReference type="SMART" id="SM00490">
    <property type="entry name" value="HELICc"/>
    <property type="match status" value="1"/>
</dbReference>
<dbReference type="PROSITE" id="PS51194">
    <property type="entry name" value="HELICASE_CTER"/>
    <property type="match status" value="1"/>
</dbReference>
<dbReference type="Pfam" id="PF04851">
    <property type="entry name" value="ResIII"/>
    <property type="match status" value="1"/>
</dbReference>
<keyword evidence="3" id="KW-0547">Nucleotide-binding</keyword>
<feature type="compositionally biased region" description="Low complexity" evidence="10">
    <location>
        <begin position="889"/>
        <end position="904"/>
    </location>
</feature>
<dbReference type="GO" id="GO:0005524">
    <property type="term" value="F:ATP binding"/>
    <property type="evidence" value="ECO:0007669"/>
    <property type="project" value="UniProtKB-UniRule"/>
</dbReference>
<proteinExistence type="inferred from homology"/>
<organism evidence="13 14">
    <name type="scientific">Meripilus lineatus</name>
    <dbReference type="NCBI Taxonomy" id="2056292"/>
    <lineage>
        <taxon>Eukaryota</taxon>
        <taxon>Fungi</taxon>
        <taxon>Dikarya</taxon>
        <taxon>Basidiomycota</taxon>
        <taxon>Agaricomycotina</taxon>
        <taxon>Agaricomycetes</taxon>
        <taxon>Polyporales</taxon>
        <taxon>Meripilaceae</taxon>
        <taxon>Meripilus</taxon>
    </lineage>
</organism>
<keyword evidence="5" id="KW-0347">Helicase</keyword>
<feature type="compositionally biased region" description="Acidic residues" evidence="10">
    <location>
        <begin position="162"/>
        <end position="172"/>
    </location>
</feature>
<feature type="compositionally biased region" description="Polar residues" evidence="10">
    <location>
        <begin position="796"/>
        <end position="818"/>
    </location>
</feature>
<reference evidence="13" key="1">
    <citation type="submission" date="2022-07" db="EMBL/GenBank/DDBJ databases">
        <title>Genome Sequence of Physisporinus lineatus.</title>
        <authorList>
            <person name="Buettner E."/>
        </authorList>
    </citation>
    <scope>NUCLEOTIDE SEQUENCE</scope>
    <source>
        <strain evidence="13">VT162</strain>
    </source>
</reference>
<dbReference type="InterPro" id="IPR006935">
    <property type="entry name" value="Helicase/UvrB_N"/>
</dbReference>
<evidence type="ECO:0000256" key="2">
    <source>
        <dbReference type="ARBA" id="ARBA00009889"/>
    </source>
</evidence>
<dbReference type="SUPFAM" id="SSF52540">
    <property type="entry name" value="P-loop containing nucleoside triphosphate hydrolases"/>
    <property type="match status" value="1"/>
</dbReference>
<feature type="compositionally biased region" description="Basic and acidic residues" evidence="10">
    <location>
        <begin position="124"/>
        <end position="137"/>
    </location>
</feature>
<dbReference type="CDD" id="cd18801">
    <property type="entry name" value="SF2_C_FANCM_Hef"/>
    <property type="match status" value="1"/>
</dbReference>
<feature type="region of interest" description="Disordered" evidence="10">
    <location>
        <begin position="752"/>
        <end position="875"/>
    </location>
</feature>
<dbReference type="CDD" id="cd18033">
    <property type="entry name" value="DEXDc_FANCM"/>
    <property type="match status" value="1"/>
</dbReference>
<evidence type="ECO:0000256" key="10">
    <source>
        <dbReference type="SAM" id="MobiDB-lite"/>
    </source>
</evidence>
<evidence type="ECO:0000256" key="3">
    <source>
        <dbReference type="ARBA" id="ARBA00022741"/>
    </source>
</evidence>
<evidence type="ECO:0000259" key="11">
    <source>
        <dbReference type="PROSITE" id="PS51192"/>
    </source>
</evidence>
<feature type="domain" description="Helicase ATP-binding" evidence="11">
    <location>
        <begin position="178"/>
        <end position="346"/>
    </location>
</feature>
<dbReference type="GO" id="GO:0045003">
    <property type="term" value="P:double-strand break repair via synthesis-dependent strand annealing"/>
    <property type="evidence" value="ECO:0007669"/>
    <property type="project" value="TreeGrafter"/>
</dbReference>
<feature type="region of interest" description="Disordered" evidence="10">
    <location>
        <begin position="887"/>
        <end position="1094"/>
    </location>
</feature>
<feature type="compositionally biased region" description="Basic and acidic residues" evidence="10">
    <location>
        <begin position="928"/>
        <end position="938"/>
    </location>
</feature>
<dbReference type="GO" id="GO:0009378">
    <property type="term" value="F:four-way junction helicase activity"/>
    <property type="evidence" value="ECO:0007669"/>
    <property type="project" value="TreeGrafter"/>
</dbReference>
<feature type="region of interest" description="Disordered" evidence="10">
    <location>
        <begin position="101"/>
        <end position="172"/>
    </location>
</feature>
<evidence type="ECO:0000256" key="5">
    <source>
        <dbReference type="ARBA" id="ARBA00022806"/>
    </source>
</evidence>
<accession>A0AAD5V1T2</accession>
<dbReference type="GO" id="GO:0005634">
    <property type="term" value="C:nucleus"/>
    <property type="evidence" value="ECO:0007669"/>
    <property type="project" value="UniProtKB-SubCell"/>
</dbReference>
<comment type="similarity">
    <text evidence="2 9">Belongs to the DEAD box helicase family. DEAH subfamily. FANCM sub-subfamily.</text>
</comment>
<dbReference type="InterPro" id="IPR027417">
    <property type="entry name" value="P-loop_NTPase"/>
</dbReference>
<evidence type="ECO:0000256" key="6">
    <source>
        <dbReference type="ARBA" id="ARBA00022840"/>
    </source>
</evidence>
<dbReference type="Proteomes" id="UP001212997">
    <property type="component" value="Unassembled WGS sequence"/>
</dbReference>
<dbReference type="SMART" id="SM00487">
    <property type="entry name" value="DEXDc"/>
    <property type="match status" value="1"/>
</dbReference>
<dbReference type="EC" id="3.6.4.12" evidence="9"/>
<sequence length="1226" mass="135632">MSSDDYFDDELDSAFLKEVDALEAAHTQAQAAQAATSAAPPPPLRVPVAPRPVAHEVIELEDTDEFSDFEVNEADIKAIDLACSNAASRRTMGTVQTTLFGGRVPVRTKSLTLPSSKPRPPNSGRDRSQPKKTKQWDHTAFAKTGWKNPKPKSKGKGRAMSDEGEDEDWDSPTEFEQFPAPSVNISPVFALPTGLGKTFIAGCVMLNYYTWFPEGKVVFVAPTKPLVAQQIEACHQTCGIPGSDAISLTGQDARAVRARHWQDKRVFYMTPQTLMNDLRTENCDPRDIVLLVIDEAHKGTGDYAYAQVIRYMMAKNPHFRVLALTATPGSKPDAVQEIVDALHISRIEIRDEKSMDITPYMHQKAVQQHFIAMTDEYQAVIDLLSPVLDPLIKRVAHLNLLKGTPTPTTLQPFTCIDAISQAHSRRDKPIWAVSILSKLNGLSRAMGYLIEQNMSMCYSTLNDIYTGAKSSGNKGKGKRQQDPQLQAVMNELERHKGTGFPPHPKMDRLKAILYQHFIGDAAGDGQQEHGSRVMVFATYRDTVNEIVETMNESQPTIRAHRFVGQGTDKQSRKGFTQKEQLEVIQKFRKGEYNVLVSTSIGEEGLDIGEVDMIVCYDAQKAPIRMLQRVGRTGRKRDGSVHVLLAEGREERNWDKAVDNYKRVQSFIVEACELELYDDVYRLIPENIKPECLETVMPIEPYVREEPKPKSSKAVSKAAKKKERDVKRNIPEGALTGFISASKLKRKKLPEFDEHAADSDEEDRDIEAGLFGPRRTVSMTTAKAKKQTKLRRVKTDAVSSSRKGSTKVASGSRKPSSKTSKARMPSPPEEFCSDSDDQAIEQGLFNFKPTALTKTPPRKRRVISRPSSPEIPVANDVIDLVTPNEAKRMLSLPSSSPDPLSSLAPYTSTGTSHETHKIKETFSAPQEPNADKQECKSDANEDDDDDIGWLVAADSDPDLLVMPSSPVPRDNKPQDDDLEVVEDSEPELSLPGSPVKQSLSPEIPVDDGALMPPPALPSRLSHPSPDRSFDVMPEPTFAVRGPGKHPRKRLLPVDTDSSPAMPPPSQRRLQRYKSPASPIPKSPAKKRRKRVFKDAAEAQKYNPWIDLEAGQSGDENSLGSSDVEFMASESDLQFVEELPETQASPSYDQSAVYRRSLFTQAPGGTSAGPMFAKRPTGRGAQRYFNETSPVAARKFSSPAGTEAASDDYVFGSFVVDDDADISYTDDT</sequence>
<feature type="domain" description="Helicase C-terminal" evidence="12">
    <location>
        <begin position="513"/>
        <end position="679"/>
    </location>
</feature>
<keyword evidence="14" id="KW-1185">Reference proteome</keyword>
<comment type="function">
    <text evidence="9">ATP-dependent DNA helicase involved in DNA damage repair by homologous recombination and in genome maintenance. Capable of unwinding D-loops. Plays a role in limiting crossover recombinants during mitotic DNA double-strand break (DSB) repair. Component of a FANCM-MHF complex which promotes gene conversion at blocked replication forks, probably by reversal of the stalled fork.</text>
</comment>
<name>A0AAD5V1T2_9APHY</name>
<dbReference type="Gene3D" id="1.20.1320.20">
    <property type="entry name" value="hef helicase domain"/>
    <property type="match status" value="1"/>
</dbReference>
<feature type="region of interest" description="Disordered" evidence="10">
    <location>
        <begin position="703"/>
        <end position="726"/>
    </location>
</feature>
<comment type="subcellular location">
    <subcellularLocation>
        <location evidence="1 9">Nucleus</location>
    </subcellularLocation>
</comment>
<keyword evidence="6" id="KW-0067">ATP-binding</keyword>
<dbReference type="Pfam" id="PF00271">
    <property type="entry name" value="Helicase_C"/>
    <property type="match status" value="1"/>
</dbReference>